<feature type="region of interest" description="Disordered" evidence="1">
    <location>
        <begin position="1"/>
        <end position="60"/>
    </location>
</feature>
<dbReference type="Proteomes" id="UP000310066">
    <property type="component" value="Unassembled WGS sequence"/>
</dbReference>
<name>A0A4U0TSE8_9PEZI</name>
<gene>
    <name evidence="2" type="ORF">B0A54_17320</name>
</gene>
<reference evidence="2 3" key="1">
    <citation type="submission" date="2017-03" db="EMBL/GenBank/DDBJ databases">
        <title>Genomes of endolithic fungi from Antarctica.</title>
        <authorList>
            <person name="Coleine C."/>
            <person name="Masonjones S."/>
            <person name="Stajich J.E."/>
        </authorList>
    </citation>
    <scope>NUCLEOTIDE SEQUENCE [LARGE SCALE GENOMIC DNA]</scope>
    <source>
        <strain evidence="2 3">CCFEE 5311</strain>
    </source>
</reference>
<feature type="compositionally biased region" description="Polar residues" evidence="1">
    <location>
        <begin position="27"/>
        <end position="39"/>
    </location>
</feature>
<proteinExistence type="predicted"/>
<feature type="compositionally biased region" description="Polar residues" evidence="1">
    <location>
        <begin position="1"/>
        <end position="12"/>
    </location>
</feature>
<dbReference type="AlphaFoldDB" id="A0A4U0TSE8"/>
<evidence type="ECO:0000256" key="1">
    <source>
        <dbReference type="SAM" id="MobiDB-lite"/>
    </source>
</evidence>
<protein>
    <submittedName>
        <fullName evidence="2">Uncharacterized protein</fullName>
    </submittedName>
</protein>
<sequence>MASAASEATSLLRSDFPASTKPPKPSRSVTFNPQVSTSSRRAENPAFPRQPPTEDSTSTFNGMLSNYSAIDGFLNWQAWPAETDTNLTATVDVEFKAA</sequence>
<dbReference type="EMBL" id="NAJP01000164">
    <property type="protein sequence ID" value="TKA25141.1"/>
    <property type="molecule type" value="Genomic_DNA"/>
</dbReference>
<organism evidence="2 3">
    <name type="scientific">Friedmanniomyces endolithicus</name>
    <dbReference type="NCBI Taxonomy" id="329885"/>
    <lineage>
        <taxon>Eukaryota</taxon>
        <taxon>Fungi</taxon>
        <taxon>Dikarya</taxon>
        <taxon>Ascomycota</taxon>
        <taxon>Pezizomycotina</taxon>
        <taxon>Dothideomycetes</taxon>
        <taxon>Dothideomycetidae</taxon>
        <taxon>Mycosphaerellales</taxon>
        <taxon>Teratosphaeriaceae</taxon>
        <taxon>Friedmanniomyces</taxon>
    </lineage>
</organism>
<comment type="caution">
    <text evidence="2">The sequence shown here is derived from an EMBL/GenBank/DDBJ whole genome shotgun (WGS) entry which is preliminary data.</text>
</comment>
<dbReference type="OrthoDB" id="3257981at2759"/>
<accession>A0A4U0TSE8</accession>
<evidence type="ECO:0000313" key="3">
    <source>
        <dbReference type="Proteomes" id="UP000310066"/>
    </source>
</evidence>
<evidence type="ECO:0000313" key="2">
    <source>
        <dbReference type="EMBL" id="TKA25141.1"/>
    </source>
</evidence>